<dbReference type="GO" id="GO:0008270">
    <property type="term" value="F:zinc ion binding"/>
    <property type="evidence" value="ECO:0007669"/>
    <property type="project" value="InterPro"/>
</dbReference>
<organism evidence="7 8">
    <name type="scientific">Hyphopichia burtonii NRRL Y-1933</name>
    <dbReference type="NCBI Taxonomy" id="984485"/>
    <lineage>
        <taxon>Eukaryota</taxon>
        <taxon>Fungi</taxon>
        <taxon>Dikarya</taxon>
        <taxon>Ascomycota</taxon>
        <taxon>Saccharomycotina</taxon>
        <taxon>Pichiomycetes</taxon>
        <taxon>Debaryomycetaceae</taxon>
        <taxon>Hyphopichia</taxon>
    </lineage>
</organism>
<sequence>MSEVRSRKGRKVTNACDSCKTSKHKCNGLQPCNRCIERSNACTYHSIDRRTIRGKKKQGIQPTQSPPIPVQAGIKKKTNEGNSRILPPISEMLKSISSNYDINRLNYDTKAINIISINERFLRNPSIPTLNPISYPTPATQTPIPTMLPFSRNSPFLGTPSSELSSIFEIDNDDNLLCNAATDSLAILHETKLIFKNIMGYTEFKDVYVFPVEDSPIPYDPNKILDPMPSREVCLRLFYLFEVQFNWQYFVLDKDCFFNTVMANNQDPKLKILIYLVLAIAALMENTNNRQTHYSINYFQSALYLHNNLPDDGEIWLVKSNYLQALYYKFIGRLKTSWSLLRAAIKYSGSIKLDNDKESVNKYNKRLLTSLYVSDRIFSVIAGKPMSFEEEDSVLFKDDNIKKEFDRLDPNLIYSVPNKITYIFDPDVNDSFRDKLDFYSLKIFRIMTKILNLYHKKDPFNFDTLKNISLELKDYLSSLPPELLVENTSTGKSVLETKHRYACVFLSASHIYAIILMSRPFLLYEKTYQYIPNANNLNFDLKFIKGFIETSIKSSTLMLIATTQLDDSDIRRLESNVRLNCAFTACMTLGVGLLDHLDEKLIKILRVAIQFFKEYERISQTANSYATIVNEMINSMYYFHNSNPCDLNKPKKEFSSGFSDLKVDSFKDLDSYHKNLLEDQTNLPSLDLP</sequence>
<dbReference type="GeneID" id="30994061"/>
<dbReference type="AlphaFoldDB" id="A0A1E4RD21"/>
<keyword evidence="8" id="KW-1185">Reference proteome</keyword>
<dbReference type="InterPro" id="IPR007219">
    <property type="entry name" value="XnlR_reg_dom"/>
</dbReference>
<dbReference type="RefSeq" id="XP_020074231.1">
    <property type="nucleotide sequence ID" value="XM_020219511.1"/>
</dbReference>
<dbReference type="InterPro" id="IPR001138">
    <property type="entry name" value="Zn2Cys6_DnaBD"/>
</dbReference>
<dbReference type="PROSITE" id="PS50048">
    <property type="entry name" value="ZN2_CY6_FUNGAL_2"/>
    <property type="match status" value="1"/>
</dbReference>
<dbReference type="PROSITE" id="PS00463">
    <property type="entry name" value="ZN2_CY6_FUNGAL_1"/>
    <property type="match status" value="1"/>
</dbReference>
<evidence type="ECO:0000256" key="1">
    <source>
        <dbReference type="ARBA" id="ARBA00004123"/>
    </source>
</evidence>
<dbReference type="PANTHER" id="PTHR46910">
    <property type="entry name" value="TRANSCRIPTION FACTOR PDR1"/>
    <property type="match status" value="1"/>
</dbReference>
<dbReference type="GO" id="GO:0000981">
    <property type="term" value="F:DNA-binding transcription factor activity, RNA polymerase II-specific"/>
    <property type="evidence" value="ECO:0007669"/>
    <property type="project" value="InterPro"/>
</dbReference>
<name>A0A1E4RD21_9ASCO</name>
<dbReference type="Pfam" id="PF04082">
    <property type="entry name" value="Fungal_trans"/>
    <property type="match status" value="1"/>
</dbReference>
<evidence type="ECO:0000313" key="8">
    <source>
        <dbReference type="Proteomes" id="UP000095085"/>
    </source>
</evidence>
<reference evidence="8" key="1">
    <citation type="submission" date="2016-05" db="EMBL/GenBank/DDBJ databases">
        <title>Comparative genomics of biotechnologically important yeasts.</title>
        <authorList>
            <consortium name="DOE Joint Genome Institute"/>
            <person name="Riley R."/>
            <person name="Haridas S."/>
            <person name="Wolfe K.H."/>
            <person name="Lopes M.R."/>
            <person name="Hittinger C.T."/>
            <person name="Goker M."/>
            <person name="Salamov A."/>
            <person name="Wisecaver J."/>
            <person name="Long T.M."/>
            <person name="Aerts A.L."/>
            <person name="Barry K."/>
            <person name="Choi C."/>
            <person name="Clum A."/>
            <person name="Coughlan A.Y."/>
            <person name="Deshpande S."/>
            <person name="Douglass A.P."/>
            <person name="Hanson S.J."/>
            <person name="Klenk H.-P."/>
            <person name="Labutti K."/>
            <person name="Lapidus A."/>
            <person name="Lindquist E."/>
            <person name="Lipzen A."/>
            <person name="Meier-Kolthoff J.P."/>
            <person name="Ohm R.A."/>
            <person name="Otillar R.P."/>
            <person name="Pangilinan J."/>
            <person name="Peng Y."/>
            <person name="Rokas A."/>
            <person name="Rosa C.A."/>
            <person name="Scheuner C."/>
            <person name="Sibirny A.A."/>
            <person name="Slot J.C."/>
            <person name="Stielow J.B."/>
            <person name="Sun H."/>
            <person name="Kurtzman C.P."/>
            <person name="Blackwell M."/>
            <person name="Grigoriev I.V."/>
            <person name="Jeffries T.W."/>
        </authorList>
    </citation>
    <scope>NUCLEOTIDE SEQUENCE [LARGE SCALE GENOMIC DNA]</scope>
    <source>
        <strain evidence="8">NRRL Y-1933</strain>
    </source>
</reference>
<proteinExistence type="predicted"/>
<protein>
    <recommendedName>
        <fullName evidence="6">Zn(2)-C6 fungal-type domain-containing protein</fullName>
    </recommendedName>
</protein>
<evidence type="ECO:0000259" key="6">
    <source>
        <dbReference type="PROSITE" id="PS50048"/>
    </source>
</evidence>
<dbReference type="CDD" id="cd00067">
    <property type="entry name" value="GAL4"/>
    <property type="match status" value="1"/>
</dbReference>
<dbReference type="EMBL" id="KV454545">
    <property type="protein sequence ID" value="ODV65164.1"/>
    <property type="molecule type" value="Genomic_DNA"/>
</dbReference>
<accession>A0A1E4RD21</accession>
<dbReference type="SUPFAM" id="SSF57701">
    <property type="entry name" value="Zn2/Cys6 DNA-binding domain"/>
    <property type="match status" value="1"/>
</dbReference>
<dbReference type="STRING" id="984485.A0A1E4RD21"/>
<evidence type="ECO:0000256" key="5">
    <source>
        <dbReference type="SAM" id="MobiDB-lite"/>
    </source>
</evidence>
<dbReference type="Gene3D" id="4.10.240.10">
    <property type="entry name" value="Zn(2)-C6 fungal-type DNA-binding domain"/>
    <property type="match status" value="1"/>
</dbReference>
<dbReference type="OrthoDB" id="3364175at2759"/>
<dbReference type="CDD" id="cd12148">
    <property type="entry name" value="fungal_TF_MHR"/>
    <property type="match status" value="1"/>
</dbReference>
<keyword evidence="2" id="KW-0479">Metal-binding</keyword>
<dbReference type="GO" id="GO:0003677">
    <property type="term" value="F:DNA binding"/>
    <property type="evidence" value="ECO:0007669"/>
    <property type="project" value="UniProtKB-KW"/>
</dbReference>
<comment type="subcellular location">
    <subcellularLocation>
        <location evidence="1">Nucleus</location>
    </subcellularLocation>
</comment>
<keyword evidence="4" id="KW-0539">Nucleus</keyword>
<evidence type="ECO:0000256" key="4">
    <source>
        <dbReference type="ARBA" id="ARBA00023242"/>
    </source>
</evidence>
<keyword evidence="3" id="KW-0238">DNA-binding</keyword>
<dbReference type="InterPro" id="IPR036864">
    <property type="entry name" value="Zn2-C6_fun-type_DNA-bd_sf"/>
</dbReference>
<evidence type="ECO:0000256" key="3">
    <source>
        <dbReference type="ARBA" id="ARBA00023125"/>
    </source>
</evidence>
<feature type="domain" description="Zn(2)-C6 fungal-type" evidence="6">
    <location>
        <begin position="15"/>
        <end position="44"/>
    </location>
</feature>
<evidence type="ECO:0000256" key="2">
    <source>
        <dbReference type="ARBA" id="ARBA00022723"/>
    </source>
</evidence>
<dbReference type="SMART" id="SM00066">
    <property type="entry name" value="GAL4"/>
    <property type="match status" value="1"/>
</dbReference>
<dbReference type="InterPro" id="IPR050987">
    <property type="entry name" value="AtrR-like"/>
</dbReference>
<gene>
    <name evidence="7" type="ORF">HYPBUDRAFT_13330</name>
</gene>
<evidence type="ECO:0000313" key="7">
    <source>
        <dbReference type="EMBL" id="ODV65164.1"/>
    </source>
</evidence>
<dbReference type="Proteomes" id="UP000095085">
    <property type="component" value="Unassembled WGS sequence"/>
</dbReference>
<dbReference type="PANTHER" id="PTHR46910:SF3">
    <property type="entry name" value="HALOTOLERANCE PROTEIN 9-RELATED"/>
    <property type="match status" value="1"/>
</dbReference>
<dbReference type="GO" id="GO:0005634">
    <property type="term" value="C:nucleus"/>
    <property type="evidence" value="ECO:0007669"/>
    <property type="project" value="UniProtKB-SubCell"/>
</dbReference>
<dbReference type="GO" id="GO:0006351">
    <property type="term" value="P:DNA-templated transcription"/>
    <property type="evidence" value="ECO:0007669"/>
    <property type="project" value="InterPro"/>
</dbReference>
<feature type="region of interest" description="Disordered" evidence="5">
    <location>
        <begin position="53"/>
        <end position="83"/>
    </location>
</feature>
<dbReference type="Pfam" id="PF00172">
    <property type="entry name" value="Zn_clus"/>
    <property type="match status" value="1"/>
</dbReference>